<feature type="domain" description="Glycosyl hydrolase family 98 putative carbohydrate-binding module" evidence="1">
    <location>
        <begin position="209"/>
        <end position="345"/>
    </location>
</feature>
<name>A0A919IV77_9ACTN</name>
<dbReference type="InterPro" id="IPR038637">
    <property type="entry name" value="NPCBM_sf"/>
</dbReference>
<dbReference type="Gene3D" id="2.60.40.1180">
    <property type="entry name" value="Golgi alpha-mannosidase II"/>
    <property type="match status" value="1"/>
</dbReference>
<dbReference type="AlphaFoldDB" id="A0A919IV77"/>
<dbReference type="InterPro" id="IPR013783">
    <property type="entry name" value="Ig-like_fold"/>
</dbReference>
<comment type="caution">
    <text evidence="2">The sequence shown here is derived from an EMBL/GenBank/DDBJ whole genome shotgun (WGS) entry which is preliminary data.</text>
</comment>
<dbReference type="Gene3D" id="2.60.120.260">
    <property type="entry name" value="Galactose-binding domain-like"/>
    <property type="match status" value="1"/>
</dbReference>
<dbReference type="EMBL" id="BOMH01000073">
    <property type="protein sequence ID" value="GID70318.1"/>
    <property type="molecule type" value="Genomic_DNA"/>
</dbReference>
<dbReference type="Gene3D" id="2.60.120.1060">
    <property type="entry name" value="NPCBM/NEW2 domain"/>
    <property type="match status" value="1"/>
</dbReference>
<dbReference type="GO" id="GO:0005975">
    <property type="term" value="P:carbohydrate metabolic process"/>
    <property type="evidence" value="ECO:0007669"/>
    <property type="project" value="UniProtKB-ARBA"/>
</dbReference>
<gene>
    <name evidence="2" type="ORF">Acy02nite_81990</name>
</gene>
<evidence type="ECO:0000259" key="1">
    <source>
        <dbReference type="SMART" id="SM00776"/>
    </source>
</evidence>
<dbReference type="Proteomes" id="UP000619479">
    <property type="component" value="Unassembled WGS sequence"/>
</dbReference>
<dbReference type="SMART" id="SM00776">
    <property type="entry name" value="NPCBM"/>
    <property type="match status" value="1"/>
</dbReference>
<dbReference type="Pfam" id="PF08305">
    <property type="entry name" value="NPCBM"/>
    <property type="match status" value="1"/>
</dbReference>
<dbReference type="InterPro" id="IPR008979">
    <property type="entry name" value="Galactose-bd-like_sf"/>
</dbReference>
<dbReference type="Pfam" id="PF17801">
    <property type="entry name" value="Melibiase_C"/>
    <property type="match status" value="1"/>
</dbReference>
<keyword evidence="3" id="KW-1185">Reference proteome</keyword>
<reference evidence="2" key="1">
    <citation type="submission" date="2021-01" db="EMBL/GenBank/DDBJ databases">
        <title>Whole genome shotgun sequence of Actinoplanes cyaneus NBRC 14990.</title>
        <authorList>
            <person name="Komaki H."/>
            <person name="Tamura T."/>
        </authorList>
    </citation>
    <scope>NUCLEOTIDE SEQUENCE</scope>
    <source>
        <strain evidence="2">NBRC 14990</strain>
    </source>
</reference>
<protein>
    <recommendedName>
        <fullName evidence="1">Glycosyl hydrolase family 98 putative carbohydrate-binding module domain-containing protein</fullName>
    </recommendedName>
</protein>
<dbReference type="InterPro" id="IPR041233">
    <property type="entry name" value="Melibiase_C"/>
</dbReference>
<evidence type="ECO:0000313" key="2">
    <source>
        <dbReference type="EMBL" id="GID70318.1"/>
    </source>
</evidence>
<dbReference type="InterPro" id="IPR013222">
    <property type="entry name" value="Glyco_hyd_98_carb-bd"/>
</dbReference>
<sequence>MQCAVVSDAGGPMVLDKPLAGGDRAIALYNSTDKLATVGVAAGDTGLARAPAYRLHDVWSGKDLQAGTTIAAAVPPHGTVVYRVRPMAGPMAVPPSVTVGAGLATLVPGAEHAGVLTTMVTDRGGTGLTGVRVRVQAPQGWTVRPTSPPTAGKLAPDAALTTTWQVTVPDGSAAGRYPLTITASYGWGPHHRPAATSTGLDADVVTAPASGRWHLSALPTAAETDAEFDQSVGGAGIGDGNLITIAGHYYTRGLGVAAPDELLYYLGGTCSSLTTDVGVDDEDNAGTARFTVYADDTAVVSSGTMASGGAATTLTAGLSGIQRLPLAVDGTAGTHADWAAPVLTCGSAGPDDPVAPASRTLLSFEDGTDGFGIANPEQGGSVAGSSAFATDGTHGLQVEPPVNGNWFGVALTSPLDLTGTRALKYDVRAGQAGTSGEIAIQAGPDNTWCQGGKWAWTNAHASRSITESIDDISCPGGAPPDPTQVHGIWVFLNGGAAAEIDNIRAE</sequence>
<accession>A0A919IV77</accession>
<organism evidence="2 3">
    <name type="scientific">Actinoplanes cyaneus</name>
    <dbReference type="NCBI Taxonomy" id="52696"/>
    <lineage>
        <taxon>Bacteria</taxon>
        <taxon>Bacillati</taxon>
        <taxon>Actinomycetota</taxon>
        <taxon>Actinomycetes</taxon>
        <taxon>Micromonosporales</taxon>
        <taxon>Micromonosporaceae</taxon>
        <taxon>Actinoplanes</taxon>
    </lineage>
</organism>
<proteinExistence type="predicted"/>
<dbReference type="Gene3D" id="2.60.40.10">
    <property type="entry name" value="Immunoglobulins"/>
    <property type="match status" value="1"/>
</dbReference>
<dbReference type="InterPro" id="IPR013780">
    <property type="entry name" value="Glyco_hydro_b"/>
</dbReference>
<evidence type="ECO:0000313" key="3">
    <source>
        <dbReference type="Proteomes" id="UP000619479"/>
    </source>
</evidence>
<dbReference type="SUPFAM" id="SSF49785">
    <property type="entry name" value="Galactose-binding domain-like"/>
    <property type="match status" value="1"/>
</dbReference>
<dbReference type="InterPro" id="IPR018905">
    <property type="entry name" value="A-galactase_NEW3"/>
</dbReference>
<dbReference type="SUPFAM" id="SSF51011">
    <property type="entry name" value="Glycosyl hydrolase domain"/>
    <property type="match status" value="1"/>
</dbReference>
<dbReference type="Pfam" id="PF10633">
    <property type="entry name" value="NPCBM_assoc"/>
    <property type="match status" value="1"/>
</dbReference>